<feature type="region of interest" description="Disordered" evidence="9">
    <location>
        <begin position="25"/>
        <end position="99"/>
    </location>
</feature>
<evidence type="ECO:0000256" key="7">
    <source>
        <dbReference type="PROSITE-ProRule" id="PRU00023"/>
    </source>
</evidence>
<dbReference type="PROSITE" id="PS50088">
    <property type="entry name" value="ANK_REPEAT"/>
    <property type="match status" value="4"/>
</dbReference>
<evidence type="ECO:0000313" key="11">
    <source>
        <dbReference type="EMBL" id="TNV74044.1"/>
    </source>
</evidence>
<feature type="compositionally biased region" description="Basic and acidic residues" evidence="9">
    <location>
        <begin position="143"/>
        <end position="167"/>
    </location>
</feature>
<organism evidence="11 12">
    <name type="scientific">Halteria grandinella</name>
    <dbReference type="NCBI Taxonomy" id="5974"/>
    <lineage>
        <taxon>Eukaryota</taxon>
        <taxon>Sar</taxon>
        <taxon>Alveolata</taxon>
        <taxon>Ciliophora</taxon>
        <taxon>Intramacronucleata</taxon>
        <taxon>Spirotrichea</taxon>
        <taxon>Stichotrichia</taxon>
        <taxon>Sporadotrichida</taxon>
        <taxon>Halteriidae</taxon>
        <taxon>Halteria</taxon>
    </lineage>
</organism>
<name>A0A8J8SX46_HALGN</name>
<feature type="repeat" description="ANK" evidence="7">
    <location>
        <begin position="349"/>
        <end position="381"/>
    </location>
</feature>
<keyword evidence="5 7" id="KW-0040">ANK repeat</keyword>
<dbReference type="Pfam" id="PF12796">
    <property type="entry name" value="Ank_2"/>
    <property type="match status" value="1"/>
</dbReference>
<feature type="repeat" description="ANK" evidence="7">
    <location>
        <begin position="315"/>
        <end position="337"/>
    </location>
</feature>
<dbReference type="Proteomes" id="UP000785679">
    <property type="component" value="Unassembled WGS sequence"/>
</dbReference>
<feature type="region of interest" description="Disordered" evidence="9">
    <location>
        <begin position="711"/>
        <end position="767"/>
    </location>
</feature>
<keyword evidence="4 8" id="KW-1133">Transmembrane helix</keyword>
<feature type="compositionally biased region" description="Polar residues" evidence="9">
    <location>
        <begin position="714"/>
        <end position="727"/>
    </location>
</feature>
<dbReference type="PANTHER" id="PTHR24161">
    <property type="entry name" value="ANK_REP_REGION DOMAIN-CONTAINING PROTEIN-RELATED"/>
    <property type="match status" value="1"/>
</dbReference>
<dbReference type="EC" id="2.3.1.225" evidence="8"/>
<reference evidence="11" key="1">
    <citation type="submission" date="2019-06" db="EMBL/GenBank/DDBJ databases">
        <authorList>
            <person name="Zheng W."/>
        </authorList>
    </citation>
    <scope>NUCLEOTIDE SEQUENCE</scope>
    <source>
        <strain evidence="11">QDHG01</strain>
    </source>
</reference>
<dbReference type="SMART" id="SM00248">
    <property type="entry name" value="ANK"/>
    <property type="match status" value="5"/>
</dbReference>
<feature type="domain" description="Palmitoyltransferase DHHC" evidence="10">
    <location>
        <begin position="571"/>
        <end position="709"/>
    </location>
</feature>
<feature type="compositionally biased region" description="Polar residues" evidence="9">
    <location>
        <begin position="825"/>
        <end position="837"/>
    </location>
</feature>
<evidence type="ECO:0000256" key="5">
    <source>
        <dbReference type="ARBA" id="ARBA00023043"/>
    </source>
</evidence>
<dbReference type="InterPro" id="IPR001594">
    <property type="entry name" value="Palmitoyltrfase_DHHC"/>
</dbReference>
<dbReference type="EMBL" id="RRYP01017583">
    <property type="protein sequence ID" value="TNV74044.1"/>
    <property type="molecule type" value="Genomic_DNA"/>
</dbReference>
<evidence type="ECO:0000256" key="9">
    <source>
        <dbReference type="SAM" id="MobiDB-lite"/>
    </source>
</evidence>
<keyword evidence="3" id="KW-0677">Repeat</keyword>
<evidence type="ECO:0000313" key="12">
    <source>
        <dbReference type="Proteomes" id="UP000785679"/>
    </source>
</evidence>
<feature type="region of interest" description="Disordered" evidence="9">
    <location>
        <begin position="805"/>
        <end position="837"/>
    </location>
</feature>
<gene>
    <name evidence="11" type="ORF">FGO68_gene1349</name>
</gene>
<feature type="repeat" description="ANK" evidence="7">
    <location>
        <begin position="382"/>
        <end position="414"/>
    </location>
</feature>
<proteinExistence type="inferred from homology"/>
<dbReference type="PROSITE" id="PS50216">
    <property type="entry name" value="DHHC"/>
    <property type="match status" value="1"/>
</dbReference>
<keyword evidence="2 8" id="KW-0812">Transmembrane</keyword>
<feature type="compositionally biased region" description="Polar residues" evidence="9">
    <location>
        <begin position="127"/>
        <end position="142"/>
    </location>
</feature>
<feature type="transmembrane region" description="Helical" evidence="8">
    <location>
        <begin position="666"/>
        <end position="693"/>
    </location>
</feature>
<feature type="compositionally biased region" description="Polar residues" evidence="9">
    <location>
        <begin position="25"/>
        <end position="34"/>
    </location>
</feature>
<dbReference type="Pfam" id="PF01529">
    <property type="entry name" value="DHHC"/>
    <property type="match status" value="1"/>
</dbReference>
<keyword evidence="6 8" id="KW-0472">Membrane</keyword>
<dbReference type="PROSITE" id="PS50297">
    <property type="entry name" value="ANK_REP_REGION"/>
    <property type="match status" value="2"/>
</dbReference>
<comment type="domain">
    <text evidence="8">The DHHC domain is required for palmitoyltransferase activity.</text>
</comment>
<dbReference type="GO" id="GO:0019706">
    <property type="term" value="F:protein-cysteine S-palmitoyltransferase activity"/>
    <property type="evidence" value="ECO:0007669"/>
    <property type="project" value="UniProtKB-EC"/>
</dbReference>
<dbReference type="GO" id="GO:0016020">
    <property type="term" value="C:membrane"/>
    <property type="evidence" value="ECO:0007669"/>
    <property type="project" value="UniProtKB-SubCell"/>
</dbReference>
<feature type="compositionally biased region" description="Polar residues" evidence="9">
    <location>
        <begin position="198"/>
        <end position="213"/>
    </location>
</feature>
<feature type="transmembrane region" description="Helical" evidence="8">
    <location>
        <begin position="526"/>
        <end position="546"/>
    </location>
</feature>
<keyword evidence="8" id="KW-0808">Transferase</keyword>
<feature type="repeat" description="ANK" evidence="7">
    <location>
        <begin position="415"/>
        <end position="451"/>
    </location>
</feature>
<feature type="region of interest" description="Disordered" evidence="9">
    <location>
        <begin position="127"/>
        <end position="213"/>
    </location>
</feature>
<dbReference type="SUPFAM" id="SSF48403">
    <property type="entry name" value="Ankyrin repeat"/>
    <property type="match status" value="1"/>
</dbReference>
<evidence type="ECO:0000256" key="6">
    <source>
        <dbReference type="ARBA" id="ARBA00023136"/>
    </source>
</evidence>
<dbReference type="AlphaFoldDB" id="A0A8J8SX46"/>
<sequence>MASQYSSNIQNIQAVMSTTQQQQPYLSESISGGKQSFAKVDRKSQGSLNGMNQPLLQGTNSMSKQPSSGKQSRVVTQTQENQFEEVPESAHPPPFYTSSELYGKKVSQEEEDMENMMSQQFVQKLQLSSEGHNENSNINHTQSIKEGDIPGLDDKTTGTMIEREQRDPASSITSVDDVNNNRNHSQISRSTVGGGGANNNLRESNTSRPRNLSLVQPGTIIETDKPFHEEIFRCISFNDVIALKNVLSIHADTINLITMRDARQFTVLSFSCYKNNEECFMILYDFALEKNLSSLKTFDEKNKLLSSWANAPTDEEFTALHFATYHGNYNLIKFLIETAKADIHKKNKFGSTVLHIAAQGDQALPIYYFYNLGMDINIKDNRQSTPLHWACYSKSEIALNYLLAMNPDLNSHDQKGFTPLHLAVKSVEALKSTRPVRALLLKGANRESKDLDGRTPAMVIGERVPENTRLEMETMLAKPSYWECLMIKTPLVPLKPNHKTQFVLGSILTVIVLLFWTIIFPHQVNLYFSIPSAIFTLMIVLSYSYASGRDAGKLKTEDGLEFLELLQRFSPTDLCPDCKVIRTPRSRHCAICNVCVERFDHHCPWINNCVGVNNHNAFLFFLGSTFLFIVFSVVIVLESLIRGFMSDEGQYHPLADLCIFDLCENMIIWTITEVAIIIAAVVFMVPVTLLFFVHIKNFAAGKTTNERFSRKARSSFSDNGGDTTTYLDRTESESLAGDGNASIVEDEEKPGRKSSNRKEPRLSLRKNRRTCMQNWKSMMCNRRVVTQRELYDRQVNKIEALSESYREAAQSSSVPSRSMAGGQRKLTNLSQAPSAGN</sequence>
<comment type="catalytic activity">
    <reaction evidence="8">
        <text>L-cysteinyl-[protein] + hexadecanoyl-CoA = S-hexadecanoyl-L-cysteinyl-[protein] + CoA</text>
        <dbReference type="Rhea" id="RHEA:36683"/>
        <dbReference type="Rhea" id="RHEA-COMP:10131"/>
        <dbReference type="Rhea" id="RHEA-COMP:11032"/>
        <dbReference type="ChEBI" id="CHEBI:29950"/>
        <dbReference type="ChEBI" id="CHEBI:57287"/>
        <dbReference type="ChEBI" id="CHEBI:57379"/>
        <dbReference type="ChEBI" id="CHEBI:74151"/>
        <dbReference type="EC" id="2.3.1.225"/>
    </reaction>
</comment>
<dbReference type="Gene3D" id="1.25.40.20">
    <property type="entry name" value="Ankyrin repeat-containing domain"/>
    <property type="match status" value="2"/>
</dbReference>
<feature type="transmembrane region" description="Helical" evidence="8">
    <location>
        <begin position="617"/>
        <end position="637"/>
    </location>
</feature>
<comment type="caution">
    <text evidence="11">The sequence shown here is derived from an EMBL/GenBank/DDBJ whole genome shotgun (WGS) entry which is preliminary data.</text>
</comment>
<protein>
    <recommendedName>
        <fullName evidence="8">Palmitoyltransferase</fullName>
        <ecNumber evidence="8">2.3.1.225</ecNumber>
    </recommendedName>
</protein>
<accession>A0A8J8SX46</accession>
<dbReference type="PANTHER" id="PTHR24161:SF85">
    <property type="entry name" value="PALMITOYLTRANSFERASE HIP14"/>
    <property type="match status" value="1"/>
</dbReference>
<dbReference type="InterPro" id="IPR002110">
    <property type="entry name" value="Ankyrin_rpt"/>
</dbReference>
<feature type="compositionally biased region" description="Polar residues" evidence="9">
    <location>
        <begin position="168"/>
        <end position="191"/>
    </location>
</feature>
<evidence type="ECO:0000256" key="8">
    <source>
        <dbReference type="RuleBase" id="RU079119"/>
    </source>
</evidence>
<evidence type="ECO:0000259" key="10">
    <source>
        <dbReference type="Pfam" id="PF01529"/>
    </source>
</evidence>
<evidence type="ECO:0000256" key="2">
    <source>
        <dbReference type="ARBA" id="ARBA00022692"/>
    </source>
</evidence>
<dbReference type="Pfam" id="PF00023">
    <property type="entry name" value="Ank"/>
    <property type="match status" value="1"/>
</dbReference>
<dbReference type="InterPro" id="IPR036770">
    <property type="entry name" value="Ankyrin_rpt-contain_sf"/>
</dbReference>
<evidence type="ECO:0000256" key="1">
    <source>
        <dbReference type="ARBA" id="ARBA00004141"/>
    </source>
</evidence>
<evidence type="ECO:0000256" key="3">
    <source>
        <dbReference type="ARBA" id="ARBA00022737"/>
    </source>
</evidence>
<comment type="similarity">
    <text evidence="8">Belongs to the DHHC palmitoyltransferase family.</text>
</comment>
<evidence type="ECO:0000256" key="4">
    <source>
        <dbReference type="ARBA" id="ARBA00022989"/>
    </source>
</evidence>
<dbReference type="OrthoDB" id="163438at2759"/>
<comment type="subcellular location">
    <subcellularLocation>
        <location evidence="1">Membrane</location>
        <topology evidence="1">Multi-pass membrane protein</topology>
    </subcellularLocation>
</comment>
<feature type="transmembrane region" description="Helical" evidence="8">
    <location>
        <begin position="502"/>
        <end position="520"/>
    </location>
</feature>
<feature type="compositionally biased region" description="Polar residues" evidence="9">
    <location>
        <begin position="45"/>
        <end position="81"/>
    </location>
</feature>
<keyword evidence="8" id="KW-0012">Acyltransferase</keyword>
<keyword evidence="12" id="KW-1185">Reference proteome</keyword>